<keyword evidence="4 9" id="KW-0812">Transmembrane</keyword>
<keyword evidence="6 9" id="KW-0472">Membrane</keyword>
<evidence type="ECO:0000256" key="6">
    <source>
        <dbReference type="ARBA" id="ARBA00023136"/>
    </source>
</evidence>
<dbReference type="InterPro" id="IPR018584">
    <property type="entry name" value="GT87"/>
</dbReference>
<feature type="region of interest" description="Disordered" evidence="8">
    <location>
        <begin position="392"/>
        <end position="432"/>
    </location>
</feature>
<reference evidence="10 11" key="1">
    <citation type="submission" date="2020-03" db="EMBL/GenBank/DDBJ databases">
        <title>Sequencing the genomes of 1000 actinobacteria strains.</title>
        <authorList>
            <person name="Klenk H.-P."/>
        </authorList>
    </citation>
    <scope>NUCLEOTIDE SEQUENCE [LARGE SCALE GENOMIC DNA]</scope>
    <source>
        <strain evidence="10 11">DSM 45668</strain>
    </source>
</reference>
<accession>A0ABX0SZI2</accession>
<feature type="transmembrane region" description="Helical" evidence="9">
    <location>
        <begin position="104"/>
        <end position="123"/>
    </location>
</feature>
<feature type="transmembrane region" description="Helical" evidence="9">
    <location>
        <begin position="208"/>
        <end position="227"/>
    </location>
</feature>
<dbReference type="RefSeq" id="WP_167116122.1">
    <property type="nucleotide sequence ID" value="NZ_JAANOU010000001.1"/>
</dbReference>
<evidence type="ECO:0000256" key="3">
    <source>
        <dbReference type="ARBA" id="ARBA00022679"/>
    </source>
</evidence>
<dbReference type="GO" id="GO:0016757">
    <property type="term" value="F:glycosyltransferase activity"/>
    <property type="evidence" value="ECO:0007669"/>
    <property type="project" value="UniProtKB-KW"/>
</dbReference>
<keyword evidence="11" id="KW-1185">Reference proteome</keyword>
<evidence type="ECO:0000256" key="8">
    <source>
        <dbReference type="SAM" id="MobiDB-lite"/>
    </source>
</evidence>
<dbReference type="EMBL" id="JAANOU010000001">
    <property type="protein sequence ID" value="NIH81010.1"/>
    <property type="molecule type" value="Genomic_DNA"/>
</dbReference>
<evidence type="ECO:0000256" key="4">
    <source>
        <dbReference type="ARBA" id="ARBA00022692"/>
    </source>
</evidence>
<feature type="transmembrane region" description="Helical" evidence="9">
    <location>
        <begin position="359"/>
        <end position="381"/>
    </location>
</feature>
<feature type="transmembrane region" description="Helical" evidence="9">
    <location>
        <begin position="269"/>
        <end position="287"/>
    </location>
</feature>
<evidence type="ECO:0000256" key="9">
    <source>
        <dbReference type="SAM" id="Phobius"/>
    </source>
</evidence>
<evidence type="ECO:0000256" key="7">
    <source>
        <dbReference type="ARBA" id="ARBA00024033"/>
    </source>
</evidence>
<comment type="subcellular location">
    <subcellularLocation>
        <location evidence="1">Cell membrane</location>
        <topology evidence="1">Multi-pass membrane protein</topology>
    </subcellularLocation>
</comment>
<proteinExistence type="inferred from homology"/>
<dbReference type="EC" id="2.4.1.-" evidence="10"/>
<organism evidence="10 11">
    <name type="scientific">Amycolatopsis viridis</name>
    <dbReference type="NCBI Taxonomy" id="185678"/>
    <lineage>
        <taxon>Bacteria</taxon>
        <taxon>Bacillati</taxon>
        <taxon>Actinomycetota</taxon>
        <taxon>Actinomycetes</taxon>
        <taxon>Pseudonocardiales</taxon>
        <taxon>Pseudonocardiaceae</taxon>
        <taxon>Amycolatopsis</taxon>
    </lineage>
</organism>
<evidence type="ECO:0000256" key="5">
    <source>
        <dbReference type="ARBA" id="ARBA00022989"/>
    </source>
</evidence>
<feature type="transmembrane region" description="Helical" evidence="9">
    <location>
        <begin position="152"/>
        <end position="172"/>
    </location>
</feature>
<keyword evidence="5 9" id="KW-1133">Transmembrane helix</keyword>
<dbReference type="Pfam" id="PF09594">
    <property type="entry name" value="GT87"/>
    <property type="match status" value="1"/>
</dbReference>
<evidence type="ECO:0000256" key="1">
    <source>
        <dbReference type="ARBA" id="ARBA00004651"/>
    </source>
</evidence>
<evidence type="ECO:0000256" key="2">
    <source>
        <dbReference type="ARBA" id="ARBA00022475"/>
    </source>
</evidence>
<keyword evidence="3 10" id="KW-0808">Transferase</keyword>
<dbReference type="Proteomes" id="UP000754495">
    <property type="component" value="Unassembled WGS sequence"/>
</dbReference>
<sequence>MVRTSRIAAWWDAVQDKPETLRRIRIRAAIVLVLSVATWVLAVPGFIDLHVYRTGGLAWLTGVGLYSPEFPEMVPGAHLPFTYPPFAAIVFAPVQLLPWHLSKFVISFASAAALAVTTTLVARRLFARQAVADAVGMSAAALWVLSEPVRQTIWYGQINLILMGLVAADCLLPRTRWPRGLLVGVAAAIKLTPAVFVLLFLVRGRYRAAATALGSFAACGLVACLLARHDSVEYWTETLFQTDRIGGAVYAYNQNIQAVLARLLPGSNLLWAVLAAVAMALAVVAARRARDEVTALLAIAAGGLLASPVSWSHHWVWVLPAAIVLVVRAPRWSPLLVVFAVGPHALLPQTDNLEMRWTWWQHVLGSSYLLITVFVLVWLAVRPAPALPPYGGNSGSAPLVGSGGGRYRPSRSGDTGGPEPAPEPEGVAGPVG</sequence>
<feature type="transmembrane region" description="Helical" evidence="9">
    <location>
        <begin position="181"/>
        <end position="202"/>
    </location>
</feature>
<feature type="transmembrane region" description="Helical" evidence="9">
    <location>
        <begin position="293"/>
        <end position="311"/>
    </location>
</feature>
<keyword evidence="2" id="KW-1003">Cell membrane</keyword>
<evidence type="ECO:0000313" key="10">
    <source>
        <dbReference type="EMBL" id="NIH81010.1"/>
    </source>
</evidence>
<feature type="transmembrane region" description="Helical" evidence="9">
    <location>
        <begin position="26"/>
        <end position="47"/>
    </location>
</feature>
<comment type="caution">
    <text evidence="10">The sequence shown here is derived from an EMBL/GenBank/DDBJ whole genome shotgun (WGS) entry which is preliminary data.</text>
</comment>
<gene>
    <name evidence="10" type="ORF">FHX46_003540</name>
</gene>
<protein>
    <submittedName>
        <fullName evidence="10">Alpha-1,2-mannosyltransferase</fullName>
        <ecNumber evidence="10">2.4.1.-</ecNumber>
    </submittedName>
</protein>
<evidence type="ECO:0000313" key="11">
    <source>
        <dbReference type="Proteomes" id="UP000754495"/>
    </source>
</evidence>
<keyword evidence="10" id="KW-0328">Glycosyltransferase</keyword>
<name>A0ABX0SZI2_9PSEU</name>
<comment type="similarity">
    <text evidence="7">Belongs to the glycosyltransferase 87 family.</text>
</comment>